<dbReference type="GO" id="GO:0016491">
    <property type="term" value="F:oxidoreductase activity"/>
    <property type="evidence" value="ECO:0007669"/>
    <property type="project" value="InterPro"/>
</dbReference>
<dbReference type="Pfam" id="PF02915">
    <property type="entry name" value="Rubrerythrin"/>
    <property type="match status" value="1"/>
</dbReference>
<protein>
    <recommendedName>
        <fullName evidence="1">Rubrerythrin diiron-binding domain-containing protein</fullName>
    </recommendedName>
</protein>
<dbReference type="Gene3D" id="1.20.1260.10">
    <property type="match status" value="1"/>
</dbReference>
<evidence type="ECO:0000313" key="3">
    <source>
        <dbReference type="Proteomes" id="UP000178602"/>
    </source>
</evidence>
<dbReference type="InterPro" id="IPR009078">
    <property type="entry name" value="Ferritin-like_SF"/>
</dbReference>
<gene>
    <name evidence="2" type="ORF">A3K49_07130</name>
</gene>
<dbReference type="GO" id="GO:0046872">
    <property type="term" value="F:metal ion binding"/>
    <property type="evidence" value="ECO:0007669"/>
    <property type="project" value="InterPro"/>
</dbReference>
<accession>A0A1F4T7L5</accession>
<feature type="domain" description="Rubrerythrin diiron-binding" evidence="1">
    <location>
        <begin position="9"/>
        <end position="144"/>
    </location>
</feature>
<dbReference type="EMBL" id="MEUG01000001">
    <property type="protein sequence ID" value="OGC28708.1"/>
    <property type="molecule type" value="Genomic_DNA"/>
</dbReference>
<sequence>MTAFFHADEVLRGAIRIEENGEALYRELSGQTVDLSLKTLFSSLADQEVEHRTIFMAMLEKIGRSDLPESYPDEYYEYLKAFAGEHIFTSERKDPVAGLAIALQAEVDSILYYLELRTLVPDQERKIVDQVIEEERRHYLRLLRVKAGK</sequence>
<organism evidence="2 3">
    <name type="scientific">candidate division WOR-1 bacterium RIFOXYC12_FULL_54_18</name>
    <dbReference type="NCBI Taxonomy" id="1802584"/>
    <lineage>
        <taxon>Bacteria</taxon>
        <taxon>Bacillati</taxon>
        <taxon>Saganbacteria</taxon>
    </lineage>
</organism>
<reference evidence="2 3" key="1">
    <citation type="journal article" date="2016" name="Nat. Commun.">
        <title>Thousands of microbial genomes shed light on interconnected biogeochemical processes in an aquifer system.</title>
        <authorList>
            <person name="Anantharaman K."/>
            <person name="Brown C.T."/>
            <person name="Hug L.A."/>
            <person name="Sharon I."/>
            <person name="Castelle C.J."/>
            <person name="Probst A.J."/>
            <person name="Thomas B.C."/>
            <person name="Singh A."/>
            <person name="Wilkins M.J."/>
            <person name="Karaoz U."/>
            <person name="Brodie E.L."/>
            <person name="Williams K.H."/>
            <person name="Hubbard S.S."/>
            <person name="Banfield J.F."/>
        </authorList>
    </citation>
    <scope>NUCLEOTIDE SEQUENCE [LARGE SCALE GENOMIC DNA]</scope>
</reference>
<proteinExistence type="predicted"/>
<dbReference type="SUPFAM" id="SSF47240">
    <property type="entry name" value="Ferritin-like"/>
    <property type="match status" value="1"/>
</dbReference>
<dbReference type="Proteomes" id="UP000178602">
    <property type="component" value="Unassembled WGS sequence"/>
</dbReference>
<name>A0A1F4T7L5_UNCSA</name>
<dbReference type="InterPro" id="IPR003251">
    <property type="entry name" value="Rr_diiron-bd_dom"/>
</dbReference>
<dbReference type="InterPro" id="IPR012347">
    <property type="entry name" value="Ferritin-like"/>
</dbReference>
<dbReference type="CDD" id="cd01045">
    <property type="entry name" value="Ferritin_like_AB"/>
    <property type="match status" value="1"/>
</dbReference>
<evidence type="ECO:0000313" key="2">
    <source>
        <dbReference type="EMBL" id="OGC28708.1"/>
    </source>
</evidence>
<dbReference type="AlphaFoldDB" id="A0A1F4T7L5"/>
<comment type="caution">
    <text evidence="2">The sequence shown here is derived from an EMBL/GenBank/DDBJ whole genome shotgun (WGS) entry which is preliminary data.</text>
</comment>
<evidence type="ECO:0000259" key="1">
    <source>
        <dbReference type="Pfam" id="PF02915"/>
    </source>
</evidence>